<dbReference type="EMBL" id="JAWDGP010003779">
    <property type="protein sequence ID" value="KAK3770984.1"/>
    <property type="molecule type" value="Genomic_DNA"/>
</dbReference>
<accession>A0AAE1DHK3</accession>
<feature type="transmembrane region" description="Helical" evidence="1">
    <location>
        <begin position="24"/>
        <end position="43"/>
    </location>
</feature>
<comment type="caution">
    <text evidence="2">The sequence shown here is derived from an EMBL/GenBank/DDBJ whole genome shotgun (WGS) entry which is preliminary data.</text>
</comment>
<evidence type="ECO:0000256" key="1">
    <source>
        <dbReference type="SAM" id="Phobius"/>
    </source>
</evidence>
<gene>
    <name evidence="2" type="ORF">RRG08_029074</name>
</gene>
<proteinExistence type="predicted"/>
<evidence type="ECO:0000313" key="2">
    <source>
        <dbReference type="EMBL" id="KAK3770984.1"/>
    </source>
</evidence>
<keyword evidence="1" id="KW-0472">Membrane</keyword>
<keyword evidence="1" id="KW-0812">Transmembrane</keyword>
<sequence>MVEATSSPRHTYPKTKENRIALNLWYPIISVLSVCSIAMATALQRQNRISIQETLKTASIFLLTTFERNTLSRRASSSPALTLTQLSDQPSTPELNYKVGAICYHVPSEAAVRSSNQSSLDLSPGEATLTTASGRWMAPLGRATRALWTFPLARPPSPQPRVDGWRR</sequence>
<protein>
    <submittedName>
        <fullName evidence="2">Uncharacterized protein</fullName>
    </submittedName>
</protein>
<reference evidence="2" key="1">
    <citation type="journal article" date="2023" name="G3 (Bethesda)">
        <title>A reference genome for the long-term kleptoplast-retaining sea slug Elysia crispata morphotype clarki.</title>
        <authorList>
            <person name="Eastman K.E."/>
            <person name="Pendleton A.L."/>
            <person name="Shaikh M.A."/>
            <person name="Suttiyut T."/>
            <person name="Ogas R."/>
            <person name="Tomko P."/>
            <person name="Gavelis G."/>
            <person name="Widhalm J.R."/>
            <person name="Wisecaver J.H."/>
        </authorList>
    </citation>
    <scope>NUCLEOTIDE SEQUENCE</scope>
    <source>
        <strain evidence="2">ECLA1</strain>
    </source>
</reference>
<keyword evidence="3" id="KW-1185">Reference proteome</keyword>
<dbReference type="Proteomes" id="UP001283361">
    <property type="component" value="Unassembled WGS sequence"/>
</dbReference>
<keyword evidence="1" id="KW-1133">Transmembrane helix</keyword>
<organism evidence="2 3">
    <name type="scientific">Elysia crispata</name>
    <name type="common">lettuce slug</name>
    <dbReference type="NCBI Taxonomy" id="231223"/>
    <lineage>
        <taxon>Eukaryota</taxon>
        <taxon>Metazoa</taxon>
        <taxon>Spiralia</taxon>
        <taxon>Lophotrochozoa</taxon>
        <taxon>Mollusca</taxon>
        <taxon>Gastropoda</taxon>
        <taxon>Heterobranchia</taxon>
        <taxon>Euthyneura</taxon>
        <taxon>Panpulmonata</taxon>
        <taxon>Sacoglossa</taxon>
        <taxon>Placobranchoidea</taxon>
        <taxon>Plakobranchidae</taxon>
        <taxon>Elysia</taxon>
    </lineage>
</organism>
<name>A0AAE1DHK3_9GAST</name>
<dbReference type="AlphaFoldDB" id="A0AAE1DHK3"/>
<evidence type="ECO:0000313" key="3">
    <source>
        <dbReference type="Proteomes" id="UP001283361"/>
    </source>
</evidence>